<keyword evidence="2" id="KW-1185">Reference proteome</keyword>
<dbReference type="Gramene" id="ESR59815">
    <property type="protein sequence ID" value="ESR59815"/>
    <property type="gene ID" value="CICLE_v10017359mg"/>
</dbReference>
<dbReference type="AlphaFoldDB" id="V4U6U8"/>
<name>V4U6U8_CITCL</name>
<proteinExistence type="predicted"/>
<gene>
    <name evidence="1" type="ORF">CICLE_v10017359mg</name>
</gene>
<sequence>MSVFDALVEDDLPAYGTRPYMRLENKKEKIAKMLNTLFWMLSCFRLYLNNLLRFVKGPIHCSSGCRIESFHVKVRLSY</sequence>
<dbReference type="Proteomes" id="UP000030687">
    <property type="component" value="Unassembled WGS sequence"/>
</dbReference>
<organism evidence="1 2">
    <name type="scientific">Citrus clementina</name>
    <name type="common">Clementine</name>
    <name type="synonym">Citrus deliciosa x Citrus sinensis</name>
    <dbReference type="NCBI Taxonomy" id="85681"/>
    <lineage>
        <taxon>Eukaryota</taxon>
        <taxon>Viridiplantae</taxon>
        <taxon>Streptophyta</taxon>
        <taxon>Embryophyta</taxon>
        <taxon>Tracheophyta</taxon>
        <taxon>Spermatophyta</taxon>
        <taxon>Magnoliopsida</taxon>
        <taxon>eudicotyledons</taxon>
        <taxon>Gunneridae</taxon>
        <taxon>Pentapetalae</taxon>
        <taxon>rosids</taxon>
        <taxon>malvids</taxon>
        <taxon>Sapindales</taxon>
        <taxon>Rutaceae</taxon>
        <taxon>Aurantioideae</taxon>
        <taxon>Citrus</taxon>
    </lineage>
</organism>
<evidence type="ECO:0000313" key="1">
    <source>
        <dbReference type="EMBL" id="ESR59815.1"/>
    </source>
</evidence>
<dbReference type="KEGG" id="cic:CICLE_v10017359mg"/>
<dbReference type="InParanoid" id="V4U6U8"/>
<evidence type="ECO:0000313" key="2">
    <source>
        <dbReference type="Proteomes" id="UP000030687"/>
    </source>
</evidence>
<protein>
    <submittedName>
        <fullName evidence="1">Uncharacterized protein</fullName>
    </submittedName>
</protein>
<accession>V4U6U8</accession>
<dbReference type="EMBL" id="KI536312">
    <property type="protein sequence ID" value="ESR59815.1"/>
    <property type="molecule type" value="Genomic_DNA"/>
</dbReference>
<reference evidence="1 2" key="1">
    <citation type="submission" date="2013-10" db="EMBL/GenBank/DDBJ databases">
        <authorList>
            <consortium name="International Citrus Genome Consortium"/>
            <person name="Jenkins J."/>
            <person name="Schmutz J."/>
            <person name="Prochnik S."/>
            <person name="Rokhsar D."/>
            <person name="Gmitter F."/>
            <person name="Ollitrault P."/>
            <person name="Machado M."/>
            <person name="Talon M."/>
            <person name="Wincker P."/>
            <person name="Jaillon O."/>
            <person name="Morgante M."/>
        </authorList>
    </citation>
    <scope>NUCLEOTIDE SEQUENCE</scope>
    <source>
        <strain evidence="2">cv. Clemenules</strain>
    </source>
</reference>